<evidence type="ECO:0008006" key="4">
    <source>
        <dbReference type="Google" id="ProtNLM"/>
    </source>
</evidence>
<comment type="caution">
    <text evidence="2">The sequence shown here is derived from an EMBL/GenBank/DDBJ whole genome shotgun (WGS) entry which is preliminary data.</text>
</comment>
<feature type="transmembrane region" description="Helical" evidence="1">
    <location>
        <begin position="166"/>
        <end position="194"/>
    </location>
</feature>
<keyword evidence="1" id="KW-0472">Membrane</keyword>
<feature type="transmembrane region" description="Helical" evidence="1">
    <location>
        <begin position="91"/>
        <end position="109"/>
    </location>
</feature>
<evidence type="ECO:0000313" key="3">
    <source>
        <dbReference type="Proteomes" id="UP000034894"/>
    </source>
</evidence>
<feature type="transmembrane region" description="Helical" evidence="1">
    <location>
        <begin position="566"/>
        <end position="588"/>
    </location>
</feature>
<keyword evidence="1" id="KW-0812">Transmembrane</keyword>
<dbReference type="InterPro" id="IPR018580">
    <property type="entry name" value="Uncharacterised_YfhO"/>
</dbReference>
<proteinExistence type="predicted"/>
<dbReference type="PANTHER" id="PTHR38454:SF1">
    <property type="entry name" value="INTEGRAL MEMBRANE PROTEIN"/>
    <property type="match status" value="1"/>
</dbReference>
<feature type="transmembrane region" description="Helical" evidence="1">
    <location>
        <begin position="311"/>
        <end position="334"/>
    </location>
</feature>
<feature type="transmembrane region" description="Helical" evidence="1">
    <location>
        <begin position="354"/>
        <end position="373"/>
    </location>
</feature>
<dbReference type="STRING" id="1618443.UV73_C0002G0150"/>
<dbReference type="EMBL" id="LCFP01000002">
    <property type="protein sequence ID" value="KKS98436.1"/>
    <property type="molecule type" value="Genomic_DNA"/>
</dbReference>
<evidence type="ECO:0000313" key="2">
    <source>
        <dbReference type="EMBL" id="KKS98436.1"/>
    </source>
</evidence>
<dbReference type="AlphaFoldDB" id="A0A0G1FTV2"/>
<feature type="transmembrane region" description="Helical" evidence="1">
    <location>
        <begin position="287"/>
        <end position="304"/>
    </location>
</feature>
<organism evidence="2 3">
    <name type="scientific">Candidatus Gottesmanbacteria bacterium GW2011_GWA2_43_14</name>
    <dbReference type="NCBI Taxonomy" id="1618443"/>
    <lineage>
        <taxon>Bacteria</taxon>
        <taxon>Candidatus Gottesmaniibacteriota</taxon>
    </lineage>
</organism>
<feature type="transmembrane region" description="Helical" evidence="1">
    <location>
        <begin position="121"/>
        <end position="154"/>
    </location>
</feature>
<feature type="transmembrane region" description="Helical" evidence="1">
    <location>
        <begin position="206"/>
        <end position="227"/>
    </location>
</feature>
<dbReference type="PANTHER" id="PTHR38454">
    <property type="entry name" value="INTEGRAL MEMBRANE PROTEIN-RELATED"/>
    <property type="match status" value="1"/>
</dbReference>
<keyword evidence="1" id="KW-1133">Transmembrane helix</keyword>
<dbReference type="Proteomes" id="UP000034894">
    <property type="component" value="Unassembled WGS sequence"/>
</dbReference>
<gene>
    <name evidence="2" type="ORF">UV73_C0002G0150</name>
</gene>
<reference evidence="2 3" key="1">
    <citation type="journal article" date="2015" name="Nature">
        <title>rRNA introns, odd ribosomes, and small enigmatic genomes across a large radiation of phyla.</title>
        <authorList>
            <person name="Brown C.T."/>
            <person name="Hug L.A."/>
            <person name="Thomas B.C."/>
            <person name="Sharon I."/>
            <person name="Castelle C.J."/>
            <person name="Singh A."/>
            <person name="Wilkins M.J."/>
            <person name="Williams K.H."/>
            <person name="Banfield J.F."/>
        </authorList>
    </citation>
    <scope>NUCLEOTIDE SEQUENCE [LARGE SCALE GENOMIC DNA]</scope>
</reference>
<evidence type="ECO:0000256" key="1">
    <source>
        <dbReference type="SAM" id="Phobius"/>
    </source>
</evidence>
<accession>A0A0G1FTV2</accession>
<sequence>MNKIIYAFLFLILSLIVLMDPFKLGFGDWDLFYFYSQLGKLSLLKFGQLPLWNPYHCGGMTQIGNGQDMFWTPFNIPLLLLGPVSGFKLQFLLYLISGFAGMYLLARYFTASKEGSILASLVYCLSSLFFAPYASGMPVFLPLLLTPFVCLFLLKALDNSSHLRPSIYAGITVSLIFLGGLHYIAALMLFILAICTVKAILVKKIYPFKVFSFVFLVFLLTSAVKLIPVIEMVSKYPRIITELYSGYSLKVLAKSLFWPQQGFAVFRQWADSEHNFFTGALYNYDENSIYIGIIPLFFFTIGLIKKGKKQILLLIILIIFIWLSFGFNIFPSLYRIIRGIPFFKLMRVAQRFRFYFMIPMVLFIGFGFDEATVYFDKLFKKKNQVLKILASTIIFLVCIDLLRVNNGILRESFEIPIPAIASTDEFKQKCGFRPYDKNGFLNEETFNSSYSDEFINLVHGWGTTESCYEAQPIRIKALCTDNPAYRGEYYLLNGNGKITSQLWSPNKLVLNTILRKYDYAVINQNYDKGWQVRVNGERKEVINQEGLIAVNLEEGAYQLTFNYLPLSFITGFFISLFSFMAFIVYLMIKKSK</sequence>
<protein>
    <recommendedName>
        <fullName evidence="4">Membrane protein 6-pyruvoyl-tetrahydropterin synthase-related domain-containing protein</fullName>
    </recommendedName>
</protein>
<name>A0A0G1FTV2_9BACT</name>